<feature type="transmembrane region" description="Helical" evidence="8">
    <location>
        <begin position="573"/>
        <end position="593"/>
    </location>
</feature>
<sequence>MQTEPHIASDNRFHSLRGGFLLLLFLMLGLLSLSIQPARAASDATSTSQPDTSALSPEQTRQLIGVLKNDKERQKFLTTLQNMAQAQQNHVTPAPSTSTKAVTTATTPKTPPTPIQQLRPNSLGAELLGYVSVFANASSARFQALFRTVLDFRAVPAWVRYISHDLQAREEVLKTLLRATVFAGVAAGLVVLARLLIRLPQKRLEEKARQSGLLELERAKAEKAEADRAASRDAQAQEMVREKADAQAAATPSPQTAASSLPSPDDVEAEREVRLHHQGALARLMLAIHRAPFAIGTLLLDLFTVAMLPLAATLVIVCDPSGDATTALAVRDMAACGTIGGLAIFLARDLFAPTRPWMRLLTVNNWAAEYLTQWIVLLASIGTIGAAVIGLLDDCSLPSTLVVALSKILALLLHGLVAIMILRSRGHVMALCEHATQMGYASHILLLFGRVWWVAALFFDLGLWLVWAAEIENGYSAIWDIFLRSVLVLGLMRLLSIASYGFLERTFRNAPKWTSLSDDTCARLGSYYPIARRFLGAILFILTVVFLAIAWGVRTRDLFQQGGIGNRLLSSTMTTLIALAVATLVWEWANIAIERHIRKISGLSDGDTRVARIRTLQPMLRILLLVILGVILGLTILSQIGINTAPLLAGASIFGVALGFGSQKLVQDFINGIFLLLENALTVGDAVTLNGIGGTIERLSLRTVHVRGSDGSMNIFPFSSLGQITNFNRDFARALIVARVGYDADTDAVVQALRDITKSMREDPAFKDLITDDFQLWGVDALGDFFVTISGTLPTTTAGRWPVQREFNRRMKKCFEERNITIPYPIRRLEIDGLHQMMPNPPPQPQTGA</sequence>
<feature type="transmembrane region" description="Helical" evidence="8">
    <location>
        <begin position="622"/>
        <end position="642"/>
    </location>
</feature>
<dbReference type="InterPro" id="IPR057485">
    <property type="entry name" value="YbiO-like_TM1"/>
</dbReference>
<evidence type="ECO:0000256" key="3">
    <source>
        <dbReference type="ARBA" id="ARBA00022475"/>
    </source>
</evidence>
<dbReference type="EMBL" id="AGQV01000001">
    <property type="protein sequence ID" value="EHH69663.1"/>
    <property type="molecule type" value="Genomic_DNA"/>
</dbReference>
<dbReference type="Pfam" id="PF21088">
    <property type="entry name" value="MS_channel_1st"/>
    <property type="match status" value="1"/>
</dbReference>
<dbReference type="Pfam" id="PF00924">
    <property type="entry name" value="MS_channel_2nd"/>
    <property type="match status" value="1"/>
</dbReference>
<evidence type="ECO:0000256" key="4">
    <source>
        <dbReference type="ARBA" id="ARBA00022692"/>
    </source>
</evidence>
<dbReference type="Proteomes" id="UP000004949">
    <property type="component" value="Unassembled WGS sequence"/>
</dbReference>
<evidence type="ECO:0000259" key="11">
    <source>
        <dbReference type="Pfam" id="PF21088"/>
    </source>
</evidence>
<feature type="domain" description="Moderate conductance mechanosensitive channel YbiO-like transmembrane helix 1" evidence="12">
    <location>
        <begin position="483"/>
        <end position="553"/>
    </location>
</feature>
<dbReference type="Pfam" id="PF25392">
    <property type="entry name" value="MS_channel_TM1"/>
    <property type="match status" value="1"/>
</dbReference>
<feature type="transmembrane region" description="Helical" evidence="8">
    <location>
        <begin position="329"/>
        <end position="351"/>
    </location>
</feature>
<dbReference type="Gene3D" id="1.10.287.1260">
    <property type="match status" value="1"/>
</dbReference>
<dbReference type="Pfam" id="PF21082">
    <property type="entry name" value="MS_channel_3rd"/>
    <property type="match status" value="1"/>
</dbReference>
<dbReference type="InterPro" id="IPR049142">
    <property type="entry name" value="MS_channel_1st"/>
</dbReference>
<evidence type="ECO:0000259" key="10">
    <source>
        <dbReference type="Pfam" id="PF21082"/>
    </source>
</evidence>
<accession>G6XHK5</accession>
<feature type="transmembrane region" description="Helical" evidence="8">
    <location>
        <begin position="534"/>
        <end position="553"/>
    </location>
</feature>
<dbReference type="eggNOG" id="COG0668">
    <property type="taxonomic scope" value="Bacteria"/>
</dbReference>
<dbReference type="OrthoDB" id="9814206at2"/>
<keyword evidence="6 8" id="KW-0472">Membrane</keyword>
<evidence type="ECO:0000256" key="2">
    <source>
        <dbReference type="ARBA" id="ARBA00008017"/>
    </source>
</evidence>
<reference evidence="13 14" key="1">
    <citation type="submission" date="2011-10" db="EMBL/GenBank/DDBJ databases">
        <title>Genome sequence of Gluconobacter morbifer G707, isolated from Drosophila gut.</title>
        <authorList>
            <person name="Lee W.-J."/>
            <person name="Kim E.-K."/>
        </authorList>
    </citation>
    <scope>NUCLEOTIDE SEQUENCE [LARGE SCALE GENOMIC DNA]</scope>
    <source>
        <strain evidence="13 14">G707</strain>
    </source>
</reference>
<protein>
    <submittedName>
        <fullName evidence="13">Uncharacterized protein</fullName>
    </submittedName>
</protein>
<name>G6XHK5_9PROT</name>
<evidence type="ECO:0000313" key="13">
    <source>
        <dbReference type="EMBL" id="EHH69663.1"/>
    </source>
</evidence>
<proteinExistence type="inferred from homology"/>
<comment type="similarity">
    <text evidence="2">Belongs to the MscS (TC 1.A.23) family.</text>
</comment>
<evidence type="ECO:0000259" key="9">
    <source>
        <dbReference type="Pfam" id="PF00924"/>
    </source>
</evidence>
<keyword evidence="5 8" id="KW-1133">Transmembrane helix</keyword>
<feature type="transmembrane region" description="Helical" evidence="8">
    <location>
        <begin position="176"/>
        <end position="197"/>
    </location>
</feature>
<dbReference type="AlphaFoldDB" id="G6XHK5"/>
<feature type="transmembrane region" description="Helical" evidence="8">
    <location>
        <begin position="371"/>
        <end position="392"/>
    </location>
</feature>
<dbReference type="SUPFAM" id="SSF82689">
    <property type="entry name" value="Mechanosensitive channel protein MscS (YggB), C-terminal domain"/>
    <property type="match status" value="1"/>
</dbReference>
<dbReference type="InterPro" id="IPR011066">
    <property type="entry name" value="MscS_channel_C_sf"/>
</dbReference>
<feature type="domain" description="Mechanosensitive ion channel MscS C-terminal" evidence="10">
    <location>
        <begin position="740"/>
        <end position="822"/>
    </location>
</feature>
<dbReference type="InterPro" id="IPR006685">
    <property type="entry name" value="MscS_channel_2nd"/>
</dbReference>
<feature type="domain" description="Mechanosensitive ion channel MscS" evidence="9">
    <location>
        <begin position="665"/>
        <end position="729"/>
    </location>
</feature>
<evidence type="ECO:0000256" key="8">
    <source>
        <dbReference type="SAM" id="Phobius"/>
    </source>
</evidence>
<dbReference type="Gene3D" id="2.30.30.60">
    <property type="match status" value="1"/>
</dbReference>
<comment type="caution">
    <text evidence="13">The sequence shown here is derived from an EMBL/GenBank/DDBJ whole genome shotgun (WGS) entry which is preliminary data.</text>
</comment>
<feature type="compositionally biased region" description="Low complexity" evidence="7">
    <location>
        <begin position="246"/>
        <end position="264"/>
    </location>
</feature>
<evidence type="ECO:0000256" key="5">
    <source>
        <dbReference type="ARBA" id="ARBA00022989"/>
    </source>
</evidence>
<feature type="transmembrane region" description="Helical" evidence="8">
    <location>
        <begin position="481"/>
        <end position="503"/>
    </location>
</feature>
<feature type="compositionally biased region" description="Low complexity" evidence="7">
    <location>
        <begin position="92"/>
        <end position="108"/>
    </location>
</feature>
<feature type="region of interest" description="Disordered" evidence="7">
    <location>
        <begin position="225"/>
        <end position="269"/>
    </location>
</feature>
<evidence type="ECO:0000256" key="1">
    <source>
        <dbReference type="ARBA" id="ARBA00004651"/>
    </source>
</evidence>
<feature type="transmembrane region" description="Helical" evidence="8">
    <location>
        <begin position="444"/>
        <end position="469"/>
    </location>
</feature>
<dbReference type="STRING" id="1088869.GMO_09710"/>
<gene>
    <name evidence="13" type="ORF">GMO_09710</name>
</gene>
<dbReference type="InterPro" id="IPR049278">
    <property type="entry name" value="MS_channel_C"/>
</dbReference>
<dbReference type="InterPro" id="IPR045276">
    <property type="entry name" value="YbiO_bact"/>
</dbReference>
<dbReference type="PATRIC" id="fig|1088869.3.peg.976"/>
<feature type="region of interest" description="Disordered" evidence="7">
    <location>
        <begin position="87"/>
        <end position="115"/>
    </location>
</feature>
<dbReference type="InterPro" id="IPR011014">
    <property type="entry name" value="MscS_channel_TM-2"/>
</dbReference>
<feature type="domain" description="Mechanosensitive ion channel transmembrane helices 2/3" evidence="11">
    <location>
        <begin position="623"/>
        <end position="663"/>
    </location>
</feature>
<keyword evidence="4 8" id="KW-0812">Transmembrane</keyword>
<evidence type="ECO:0000256" key="7">
    <source>
        <dbReference type="SAM" id="MobiDB-lite"/>
    </source>
</evidence>
<dbReference type="SUPFAM" id="SSF82861">
    <property type="entry name" value="Mechanosensitive channel protein MscS (YggB), transmembrane region"/>
    <property type="match status" value="1"/>
</dbReference>
<dbReference type="InterPro" id="IPR010920">
    <property type="entry name" value="LSM_dom_sf"/>
</dbReference>
<dbReference type="SUPFAM" id="SSF50182">
    <property type="entry name" value="Sm-like ribonucleoproteins"/>
    <property type="match status" value="1"/>
</dbReference>
<feature type="transmembrane region" description="Helical" evidence="8">
    <location>
        <begin position="293"/>
        <end position="317"/>
    </location>
</feature>
<keyword evidence="14" id="KW-1185">Reference proteome</keyword>
<dbReference type="Gene3D" id="3.30.70.100">
    <property type="match status" value="1"/>
</dbReference>
<keyword evidence="3" id="KW-1003">Cell membrane</keyword>
<dbReference type="PANTHER" id="PTHR30460:SF0">
    <property type="entry name" value="MODERATE CONDUCTANCE MECHANOSENSITIVE CHANNEL YBIO"/>
    <property type="match status" value="1"/>
</dbReference>
<evidence type="ECO:0000313" key="14">
    <source>
        <dbReference type="Proteomes" id="UP000004949"/>
    </source>
</evidence>
<comment type="subcellular location">
    <subcellularLocation>
        <location evidence="1">Cell membrane</location>
        <topology evidence="1">Multi-pass membrane protein</topology>
    </subcellularLocation>
</comment>
<dbReference type="GO" id="GO:0008381">
    <property type="term" value="F:mechanosensitive monoatomic ion channel activity"/>
    <property type="evidence" value="ECO:0007669"/>
    <property type="project" value="InterPro"/>
</dbReference>
<evidence type="ECO:0000256" key="6">
    <source>
        <dbReference type="ARBA" id="ARBA00023136"/>
    </source>
</evidence>
<organism evidence="13 14">
    <name type="scientific">Gluconobacter morbifer G707</name>
    <dbReference type="NCBI Taxonomy" id="1088869"/>
    <lineage>
        <taxon>Bacteria</taxon>
        <taxon>Pseudomonadati</taxon>
        <taxon>Pseudomonadota</taxon>
        <taxon>Alphaproteobacteria</taxon>
        <taxon>Acetobacterales</taxon>
        <taxon>Acetobacteraceae</taxon>
        <taxon>Gluconobacter</taxon>
    </lineage>
</organism>
<feature type="transmembrane region" description="Helical" evidence="8">
    <location>
        <begin position="404"/>
        <end position="423"/>
    </location>
</feature>
<dbReference type="RefSeq" id="WP_008851120.1">
    <property type="nucleotide sequence ID" value="NZ_AGQV01000001.1"/>
</dbReference>
<evidence type="ECO:0000259" key="12">
    <source>
        <dbReference type="Pfam" id="PF25392"/>
    </source>
</evidence>
<dbReference type="InterPro" id="IPR023408">
    <property type="entry name" value="MscS_beta-dom_sf"/>
</dbReference>
<dbReference type="PANTHER" id="PTHR30460">
    <property type="entry name" value="MODERATE CONDUCTANCE MECHANOSENSITIVE CHANNEL YBIO"/>
    <property type="match status" value="1"/>
</dbReference>
<dbReference type="GO" id="GO:0005886">
    <property type="term" value="C:plasma membrane"/>
    <property type="evidence" value="ECO:0007669"/>
    <property type="project" value="UniProtKB-SubCell"/>
</dbReference>